<protein>
    <submittedName>
        <fullName evidence="2">Uncharacterized protein</fullName>
    </submittedName>
</protein>
<accession>A0A2K1QVX7</accession>
<dbReference type="EMBL" id="NKHZ01000032">
    <property type="protein sequence ID" value="PNS19212.1"/>
    <property type="molecule type" value="Genomic_DNA"/>
</dbReference>
<name>A0A2K1QVX7_9PEZI</name>
<dbReference type="STRING" id="2082308.A0A2K1QVX7"/>
<dbReference type="AlphaFoldDB" id="A0A2K1QVX7"/>
<organism evidence="2 3">
    <name type="scientific">Sphaceloma murrayae</name>
    <dbReference type="NCBI Taxonomy" id="2082308"/>
    <lineage>
        <taxon>Eukaryota</taxon>
        <taxon>Fungi</taxon>
        <taxon>Dikarya</taxon>
        <taxon>Ascomycota</taxon>
        <taxon>Pezizomycotina</taxon>
        <taxon>Dothideomycetes</taxon>
        <taxon>Dothideomycetidae</taxon>
        <taxon>Myriangiales</taxon>
        <taxon>Elsinoaceae</taxon>
        <taxon>Sphaceloma</taxon>
    </lineage>
</organism>
<sequence>MAEGTSTGAPLLIRQADLKDAAKVGLFTGGTGFTIGATAGLFRDTSPTLFGLVSGIQCFGLGTTFWASRSAVLAAWYSDRNQATPRDRIYASTLAGGFTGLAMGLLTRGKSNAVPGGLMFSVFGASGQGLYNLIDASNSQKPAQDAESKGVLKWIARQKWSPFSILTDTEYERILRERILQLDVEIALIDDRIAALGEKSEPPATTANGNVSD</sequence>
<keyword evidence="1" id="KW-0812">Transmembrane</keyword>
<evidence type="ECO:0000256" key="1">
    <source>
        <dbReference type="SAM" id="Phobius"/>
    </source>
</evidence>
<dbReference type="InParanoid" id="A0A2K1QVX7"/>
<evidence type="ECO:0000313" key="3">
    <source>
        <dbReference type="Proteomes" id="UP000243797"/>
    </source>
</evidence>
<proteinExistence type="predicted"/>
<gene>
    <name evidence="2" type="ORF">CAC42_2389</name>
</gene>
<keyword evidence="1" id="KW-0472">Membrane</keyword>
<evidence type="ECO:0000313" key="2">
    <source>
        <dbReference type="EMBL" id="PNS19212.1"/>
    </source>
</evidence>
<feature type="transmembrane region" description="Helical" evidence="1">
    <location>
        <begin position="21"/>
        <end position="42"/>
    </location>
</feature>
<keyword evidence="3" id="KW-1185">Reference proteome</keyword>
<dbReference type="PANTHER" id="PTHR41390:SF1">
    <property type="entry name" value="NADH-UBIQUINONE OXIDOREDUCTASE 213 KDA SUBUNIT"/>
    <property type="match status" value="1"/>
</dbReference>
<feature type="transmembrane region" description="Helical" evidence="1">
    <location>
        <begin position="89"/>
        <end position="107"/>
    </location>
</feature>
<feature type="transmembrane region" description="Helical" evidence="1">
    <location>
        <begin position="48"/>
        <end position="68"/>
    </location>
</feature>
<dbReference type="PANTHER" id="PTHR41390">
    <property type="entry name" value="CHROMOSOME 7, WHOLE GENOME SHOTGUN SEQUENCE"/>
    <property type="match status" value="1"/>
</dbReference>
<comment type="caution">
    <text evidence="2">The sequence shown here is derived from an EMBL/GenBank/DDBJ whole genome shotgun (WGS) entry which is preliminary data.</text>
</comment>
<feature type="transmembrane region" description="Helical" evidence="1">
    <location>
        <begin position="113"/>
        <end position="134"/>
    </location>
</feature>
<reference evidence="2 3" key="1">
    <citation type="submission" date="2017-06" db="EMBL/GenBank/DDBJ databases">
        <title>Draft genome sequence of a variant of Elsinoe murrayae.</title>
        <authorList>
            <person name="Cheng Q."/>
        </authorList>
    </citation>
    <scope>NUCLEOTIDE SEQUENCE [LARGE SCALE GENOMIC DNA]</scope>
    <source>
        <strain evidence="2 3">CQ-2017a</strain>
    </source>
</reference>
<dbReference type="Proteomes" id="UP000243797">
    <property type="component" value="Unassembled WGS sequence"/>
</dbReference>
<keyword evidence="1" id="KW-1133">Transmembrane helix</keyword>
<dbReference type="OrthoDB" id="5565730at2759"/>